<dbReference type="WBParaSite" id="ALUE_0001550201-mRNA-1">
    <property type="protein sequence ID" value="ALUE_0001550201-mRNA-1"/>
    <property type="gene ID" value="ALUE_0001550201"/>
</dbReference>
<dbReference type="AlphaFoldDB" id="A0A0M3ICA9"/>
<proteinExistence type="predicted"/>
<keyword evidence="1" id="KW-1185">Reference proteome</keyword>
<protein>
    <submittedName>
        <fullName evidence="2">C2H2-type domain-containing protein</fullName>
    </submittedName>
</protein>
<evidence type="ECO:0000313" key="1">
    <source>
        <dbReference type="Proteomes" id="UP000036681"/>
    </source>
</evidence>
<organism evidence="1 2">
    <name type="scientific">Ascaris lumbricoides</name>
    <name type="common">Giant roundworm</name>
    <dbReference type="NCBI Taxonomy" id="6252"/>
    <lineage>
        <taxon>Eukaryota</taxon>
        <taxon>Metazoa</taxon>
        <taxon>Ecdysozoa</taxon>
        <taxon>Nematoda</taxon>
        <taxon>Chromadorea</taxon>
        <taxon>Rhabditida</taxon>
        <taxon>Spirurina</taxon>
        <taxon>Ascaridomorpha</taxon>
        <taxon>Ascaridoidea</taxon>
        <taxon>Ascarididae</taxon>
        <taxon>Ascaris</taxon>
    </lineage>
</organism>
<name>A0A0M3ICA9_ASCLU</name>
<reference evidence="2" key="1">
    <citation type="submission" date="2017-02" db="UniProtKB">
        <authorList>
            <consortium name="WormBaseParasite"/>
        </authorList>
    </citation>
    <scope>IDENTIFICATION</scope>
</reference>
<sequence>MANVFDLLPDVLLTIMGLLSLIRIKRFRDAFAAAAAVFGMEEEQLYREVELFIQEHWEEDFAALDVHSRGLQYFGSRPRTGANVDAERVPRRRAARRQPDFRPADVSAIPAHMAAELVAPTTPPYVVRDNKIQCRLAHCGVPDRKFETVAAWRKHVALSKSHLEDECRLVHCGVRDREFETVAAWRKHVALSKSHLEDAFCGTCGYHLIVPPEVGPASVKAFITAHKKERCVGASKATMRQRQTEITRLSGLMRNTSHILVPG</sequence>
<dbReference type="Proteomes" id="UP000036681">
    <property type="component" value="Unplaced"/>
</dbReference>
<accession>A0A0M3ICA9</accession>
<evidence type="ECO:0000313" key="2">
    <source>
        <dbReference type="WBParaSite" id="ALUE_0001550201-mRNA-1"/>
    </source>
</evidence>